<evidence type="ECO:0000256" key="5">
    <source>
        <dbReference type="ARBA" id="ARBA00022777"/>
    </source>
</evidence>
<feature type="modified residue" description="4-aspartylphosphate" evidence="6">
    <location>
        <position position="78"/>
    </location>
</feature>
<keyword evidence="4 12" id="KW-0808">Transferase</keyword>
<dbReference type="CDD" id="cd00130">
    <property type="entry name" value="PAS"/>
    <property type="match status" value="1"/>
</dbReference>
<dbReference type="Proteomes" id="UP000002714">
    <property type="component" value="Chromosome"/>
</dbReference>
<dbReference type="PANTHER" id="PTHR43304:SF1">
    <property type="entry name" value="PAC DOMAIN-CONTAINING PROTEIN"/>
    <property type="match status" value="1"/>
</dbReference>
<evidence type="ECO:0000256" key="7">
    <source>
        <dbReference type="SAM" id="Coils"/>
    </source>
</evidence>
<dbReference type="PANTHER" id="PTHR43304">
    <property type="entry name" value="PHYTOCHROME-LIKE PROTEIN CPH1"/>
    <property type="match status" value="1"/>
</dbReference>
<dbReference type="InterPro" id="IPR000014">
    <property type="entry name" value="PAS"/>
</dbReference>
<dbReference type="InterPro" id="IPR013655">
    <property type="entry name" value="PAS_fold_3"/>
</dbReference>
<evidence type="ECO:0000256" key="3">
    <source>
        <dbReference type="ARBA" id="ARBA00022553"/>
    </source>
</evidence>
<dbReference type="InterPro" id="IPR004358">
    <property type="entry name" value="Sig_transdc_His_kin-like_C"/>
</dbReference>
<keyword evidence="5 12" id="KW-0418">Kinase</keyword>
<evidence type="ECO:0000313" key="12">
    <source>
        <dbReference type="EMBL" id="ABB44244.1"/>
    </source>
</evidence>
<dbReference type="Pfam" id="PF00072">
    <property type="entry name" value="Response_reg"/>
    <property type="match status" value="1"/>
</dbReference>
<feature type="coiled-coil region" evidence="7">
    <location>
        <begin position="273"/>
        <end position="325"/>
    </location>
</feature>
<dbReference type="NCBIfam" id="TIGR00229">
    <property type="entry name" value="sensory_box"/>
    <property type="match status" value="1"/>
</dbReference>
<dbReference type="AlphaFoldDB" id="Q30RY7"/>
<keyword evidence="13" id="KW-1185">Reference proteome</keyword>
<accession>Q30RY7</accession>
<dbReference type="EC" id="2.7.13.3" evidence="2"/>
<dbReference type="PROSITE" id="PS50113">
    <property type="entry name" value="PAC"/>
    <property type="match status" value="1"/>
</dbReference>
<dbReference type="SMART" id="SM00091">
    <property type="entry name" value="PAS"/>
    <property type="match status" value="1"/>
</dbReference>
<dbReference type="InterPro" id="IPR011006">
    <property type="entry name" value="CheY-like_superfamily"/>
</dbReference>
<feature type="domain" description="Histidine kinase" evidence="8">
    <location>
        <begin position="341"/>
        <end position="556"/>
    </location>
</feature>
<dbReference type="CDD" id="cd00075">
    <property type="entry name" value="HATPase"/>
    <property type="match status" value="1"/>
</dbReference>
<dbReference type="Gene3D" id="3.30.565.10">
    <property type="entry name" value="Histidine kinase-like ATPase, C-terminal domain"/>
    <property type="match status" value="1"/>
</dbReference>
<dbReference type="PROSITE" id="PS50112">
    <property type="entry name" value="PAS"/>
    <property type="match status" value="1"/>
</dbReference>
<evidence type="ECO:0000256" key="6">
    <source>
        <dbReference type="PROSITE-ProRule" id="PRU00169"/>
    </source>
</evidence>
<dbReference type="InterPro" id="IPR000700">
    <property type="entry name" value="PAS-assoc_C"/>
</dbReference>
<dbReference type="GO" id="GO:0000155">
    <property type="term" value="F:phosphorelay sensor kinase activity"/>
    <property type="evidence" value="ECO:0007669"/>
    <property type="project" value="InterPro"/>
</dbReference>
<dbReference type="eggNOG" id="COG4191">
    <property type="taxonomic scope" value="Bacteria"/>
</dbReference>
<dbReference type="SUPFAM" id="SSF52172">
    <property type="entry name" value="CheY-like"/>
    <property type="match status" value="1"/>
</dbReference>
<evidence type="ECO:0000256" key="1">
    <source>
        <dbReference type="ARBA" id="ARBA00000085"/>
    </source>
</evidence>
<dbReference type="SMART" id="SM00448">
    <property type="entry name" value="REC"/>
    <property type="match status" value="1"/>
</dbReference>
<organism evidence="12 13">
    <name type="scientific">Sulfurimonas denitrificans (strain ATCC 33889 / DSM 1251)</name>
    <name type="common">Thiomicrospira denitrificans (strain ATCC 33889 / DSM 1251)</name>
    <dbReference type="NCBI Taxonomy" id="326298"/>
    <lineage>
        <taxon>Bacteria</taxon>
        <taxon>Pseudomonadati</taxon>
        <taxon>Campylobacterota</taxon>
        <taxon>Epsilonproteobacteria</taxon>
        <taxon>Campylobacterales</taxon>
        <taxon>Sulfurimonadaceae</taxon>
        <taxon>Sulfurimonas</taxon>
    </lineage>
</organism>
<dbReference type="PRINTS" id="PR00344">
    <property type="entry name" value="BCTRLSENSOR"/>
</dbReference>
<dbReference type="InterPro" id="IPR036890">
    <property type="entry name" value="HATPase_C_sf"/>
</dbReference>
<dbReference type="InterPro" id="IPR052162">
    <property type="entry name" value="Sensor_kinase/Photoreceptor"/>
</dbReference>
<dbReference type="Pfam" id="PF00512">
    <property type="entry name" value="HisKA"/>
    <property type="match status" value="1"/>
</dbReference>
<dbReference type="InterPro" id="IPR036097">
    <property type="entry name" value="HisK_dim/P_sf"/>
</dbReference>
<evidence type="ECO:0000259" key="11">
    <source>
        <dbReference type="PROSITE" id="PS50113"/>
    </source>
</evidence>
<evidence type="ECO:0000256" key="4">
    <source>
        <dbReference type="ARBA" id="ARBA00022679"/>
    </source>
</evidence>
<dbReference type="PROSITE" id="PS50109">
    <property type="entry name" value="HIS_KIN"/>
    <property type="match status" value="1"/>
</dbReference>
<dbReference type="EMBL" id="CP000153">
    <property type="protein sequence ID" value="ABB44244.1"/>
    <property type="molecule type" value="Genomic_DNA"/>
</dbReference>
<dbReference type="SUPFAM" id="SSF47384">
    <property type="entry name" value="Homodimeric domain of signal transducing histidine kinase"/>
    <property type="match status" value="1"/>
</dbReference>
<dbReference type="Pfam" id="PF08447">
    <property type="entry name" value="PAS_3"/>
    <property type="match status" value="1"/>
</dbReference>
<keyword evidence="7" id="KW-0175">Coiled coil</keyword>
<feature type="domain" description="Response regulatory" evidence="9">
    <location>
        <begin position="5"/>
        <end position="144"/>
    </location>
</feature>
<evidence type="ECO:0000259" key="9">
    <source>
        <dbReference type="PROSITE" id="PS50110"/>
    </source>
</evidence>
<dbReference type="PROSITE" id="PS50110">
    <property type="entry name" value="RESPONSE_REGULATORY"/>
    <property type="match status" value="1"/>
</dbReference>
<proteinExistence type="predicted"/>
<dbReference type="InterPro" id="IPR001610">
    <property type="entry name" value="PAC"/>
</dbReference>
<dbReference type="Pfam" id="PF02518">
    <property type="entry name" value="HATPase_c"/>
    <property type="match status" value="1"/>
</dbReference>
<dbReference type="Gene3D" id="1.10.287.130">
    <property type="match status" value="1"/>
</dbReference>
<dbReference type="RefSeq" id="WP_011372596.1">
    <property type="nucleotide sequence ID" value="NC_007575.1"/>
</dbReference>
<dbReference type="InterPro" id="IPR003661">
    <property type="entry name" value="HisK_dim/P_dom"/>
</dbReference>
<dbReference type="SMART" id="SM00387">
    <property type="entry name" value="HATPase_c"/>
    <property type="match status" value="1"/>
</dbReference>
<dbReference type="HOGENOM" id="CLU_000445_133_3_7"/>
<dbReference type="SMART" id="SM00086">
    <property type="entry name" value="PAC"/>
    <property type="match status" value="1"/>
</dbReference>
<comment type="catalytic activity">
    <reaction evidence="1">
        <text>ATP + protein L-histidine = ADP + protein N-phospho-L-histidine.</text>
        <dbReference type="EC" id="2.7.13.3"/>
    </reaction>
</comment>
<evidence type="ECO:0000256" key="2">
    <source>
        <dbReference type="ARBA" id="ARBA00012438"/>
    </source>
</evidence>
<dbReference type="InterPro" id="IPR005467">
    <property type="entry name" value="His_kinase_dom"/>
</dbReference>
<dbReference type="InterPro" id="IPR035965">
    <property type="entry name" value="PAS-like_dom_sf"/>
</dbReference>
<keyword evidence="3 6" id="KW-0597">Phosphoprotein</keyword>
<dbReference type="Gene3D" id="3.30.450.20">
    <property type="entry name" value="PAS domain"/>
    <property type="match status" value="1"/>
</dbReference>
<feature type="domain" description="PAS" evidence="10">
    <location>
        <begin position="179"/>
        <end position="226"/>
    </location>
</feature>
<dbReference type="InterPro" id="IPR001789">
    <property type="entry name" value="Sig_transdc_resp-reg_receiver"/>
</dbReference>
<dbReference type="Gene3D" id="3.40.50.2300">
    <property type="match status" value="1"/>
</dbReference>
<evidence type="ECO:0000313" key="13">
    <source>
        <dbReference type="Proteomes" id="UP000002714"/>
    </source>
</evidence>
<name>Q30RY7_SULDN</name>
<dbReference type="OrthoDB" id="9786165at2"/>
<evidence type="ECO:0000259" key="10">
    <source>
        <dbReference type="PROSITE" id="PS50112"/>
    </source>
</evidence>
<feature type="domain" description="PAC" evidence="11">
    <location>
        <begin position="230"/>
        <end position="282"/>
    </location>
</feature>
<reference evidence="12 13" key="1">
    <citation type="journal article" date="2008" name="Appl. Environ. Microbiol.">
        <title>Genome of the epsilonproteobacterial chemolithoautotroph Sulfurimonas denitrificans.</title>
        <authorList>
            <person name="Sievert S.M."/>
            <person name="Scott K.M."/>
            <person name="Klotz M.G."/>
            <person name="Chain P.S.G."/>
            <person name="Hauser L.J."/>
            <person name="Hemp J."/>
            <person name="Huegler M."/>
            <person name="Land M."/>
            <person name="Lapidus A."/>
            <person name="Larimer F.W."/>
            <person name="Lucas S."/>
            <person name="Malfatti S.A."/>
            <person name="Meyer F."/>
            <person name="Paulsen I.T."/>
            <person name="Ren Q."/>
            <person name="Simon J."/>
            <person name="Bailey K."/>
            <person name="Diaz E."/>
            <person name="Fitzpatrick K.A."/>
            <person name="Glover B."/>
            <person name="Gwatney N."/>
            <person name="Korajkic A."/>
            <person name="Long A."/>
            <person name="Mobberley J.M."/>
            <person name="Pantry S.N."/>
            <person name="Pazder G."/>
            <person name="Peterson S."/>
            <person name="Quintanilla J.D."/>
            <person name="Sprinkle R."/>
            <person name="Stephens J."/>
            <person name="Thomas P."/>
            <person name="Vaughn R."/>
            <person name="Weber M.J."/>
            <person name="Wooten L.L."/>
        </authorList>
    </citation>
    <scope>NUCLEOTIDE SEQUENCE [LARGE SCALE GENOMIC DNA]</scope>
    <source>
        <strain evidence="13">ATCC 33889 / DSM 1251</strain>
    </source>
</reference>
<dbReference type="SUPFAM" id="SSF55874">
    <property type="entry name" value="ATPase domain of HSP90 chaperone/DNA topoisomerase II/histidine kinase"/>
    <property type="match status" value="1"/>
</dbReference>
<evidence type="ECO:0000259" key="8">
    <source>
        <dbReference type="PROSITE" id="PS50109"/>
    </source>
</evidence>
<dbReference type="CDD" id="cd00082">
    <property type="entry name" value="HisKA"/>
    <property type="match status" value="1"/>
</dbReference>
<gene>
    <name evidence="12" type="ordered locus">Suden_0966</name>
</gene>
<dbReference type="STRING" id="326298.Suden_0966"/>
<sequence>MSSFKIFAIDDEIHILDFYKNILKQKESKAKNFFDSLESKEEIKDEFDLYTFETPKEYLMALQECYENEDKVAVSIIDMRLPQMHGLEVAKRAREIDENMNIIIVTAFADFSVDEILGRIEKNVYYLHKPFRHDELLVLVTTGVRNYQTNCSFSEVMNDIAIDATQDGFWDWNPITNEVYYSPKWKQMLGYSEEEITNTLEEWSSRVHPDDIQDVMQTLKIHLEKKNDYYISEHRIRAKNGNYVWILDRGKASFDADAKPIRVTGFHSDITKRKELEEQLLSGNKELESKLETIINSQMKLENTNAQLEERLMQEIQKSKEQENMLLKHVRQAAMGEMISMIAHQWRQPISTISIVADNILMGMMLGDETKEDTEEGLSVIKKQVVHLSQTIDDFRSFFAPNKSKEHTFIKDAIDSALSIIEANLKNSNIKIIKMLEDTKAINIYKNEMIQVFLNILKNANDALLYAEIENPTITIRSYEDESGITVSIMDNGDGIKEEIIDKIFESYFTTKNEKNGTGLGLYMVKTIVEQRCQGTIIAKNSDDGGAEFVIRFTFF</sequence>
<dbReference type="SUPFAM" id="SSF55785">
    <property type="entry name" value="PYP-like sensor domain (PAS domain)"/>
    <property type="match status" value="1"/>
</dbReference>
<dbReference type="KEGG" id="tdn:Suden_0966"/>
<protein>
    <recommendedName>
        <fullName evidence="2">histidine kinase</fullName>
        <ecNumber evidence="2">2.7.13.3</ecNumber>
    </recommendedName>
</protein>
<dbReference type="InterPro" id="IPR003594">
    <property type="entry name" value="HATPase_dom"/>
</dbReference>